<dbReference type="EMBL" id="JENW01000066">
    <property type="protein sequence ID" value="KEI16243.1"/>
    <property type="molecule type" value="Genomic_DNA"/>
</dbReference>
<protein>
    <recommendedName>
        <fullName evidence="2">KilA-N DNA-binding domain-containing protein</fullName>
    </recommendedName>
</protein>
<keyword evidence="4" id="KW-1185">Reference proteome</keyword>
<evidence type="ECO:0000256" key="1">
    <source>
        <dbReference type="SAM" id="Coils"/>
    </source>
</evidence>
<accession>A0AA40IU58</accession>
<dbReference type="InterPro" id="IPR018873">
    <property type="entry name" value="KilA-N_DNA-bd_domain"/>
</dbReference>
<evidence type="ECO:0000313" key="3">
    <source>
        <dbReference type="EMBL" id="KEI16243.1"/>
    </source>
</evidence>
<feature type="coiled-coil region" evidence="1">
    <location>
        <begin position="123"/>
        <end position="157"/>
    </location>
</feature>
<name>A0AA40IU58_CLONO</name>
<dbReference type="RefSeq" id="WP_039219240.1">
    <property type="nucleotide sequence ID" value="NZ_JENW01000066.1"/>
</dbReference>
<dbReference type="Proteomes" id="UP000027770">
    <property type="component" value="Unassembled WGS sequence"/>
</dbReference>
<organism evidence="3 4">
    <name type="scientific">Clostridium novyi B str. ATCC 27606</name>
    <dbReference type="NCBI Taxonomy" id="1443123"/>
    <lineage>
        <taxon>Bacteria</taxon>
        <taxon>Bacillati</taxon>
        <taxon>Bacillota</taxon>
        <taxon>Clostridia</taxon>
        <taxon>Eubacteriales</taxon>
        <taxon>Clostridiaceae</taxon>
        <taxon>Clostridium</taxon>
    </lineage>
</organism>
<evidence type="ECO:0000259" key="2">
    <source>
        <dbReference type="Pfam" id="PF10543"/>
    </source>
</evidence>
<gene>
    <name evidence="3" type="ORF">Z959_10170</name>
</gene>
<feature type="domain" description="KilA-N DNA-binding" evidence="2">
    <location>
        <begin position="7"/>
        <end position="91"/>
    </location>
</feature>
<comment type="caution">
    <text evidence="3">The sequence shown here is derived from an EMBL/GenBank/DDBJ whole genome shotgun (WGS) entry which is preliminary data.</text>
</comment>
<dbReference type="Pfam" id="PF10543">
    <property type="entry name" value="ORF6N"/>
    <property type="match status" value="1"/>
</dbReference>
<dbReference type="AlphaFoldDB" id="A0AA40IU58"/>
<proteinExistence type="predicted"/>
<sequence>MNKLIPVEFKNQRIITTKVLADQYGTKEENIQMNFSRNEKRFIQDKHYYKLEGQMLKEFKNSLPTESREPLKFAPILYLWTDRGAARHAKILDTDEAWEVYGELEESYFRVKETKPTCIEDVLIQSLQQMKEMKQQLNQVNNKVLQTKEEVQAIREVVEIVPSNSWRGETNRLMTKICFKLKNYQKPKEEAYKALKERARVKLKTRLENMRARQALEGVAKSKLDNLNYLDVIAQDKKLIEIYTSIVKEMAIKHGITVKEV</sequence>
<reference evidence="3 4" key="1">
    <citation type="submission" date="2014-02" db="EMBL/GenBank/DDBJ databases">
        <title>Plasmidome dynamics in the species complex Clostridium novyi sensu lato converts strains of independent lineages into distinctly different pathogens.</title>
        <authorList>
            <person name="Skarin H."/>
            <person name="Segerman B."/>
        </authorList>
    </citation>
    <scope>NUCLEOTIDE SEQUENCE [LARGE SCALE GENOMIC DNA]</scope>
    <source>
        <strain evidence="3 4">ATCC 27606</strain>
    </source>
</reference>
<evidence type="ECO:0000313" key="4">
    <source>
        <dbReference type="Proteomes" id="UP000027770"/>
    </source>
</evidence>
<keyword evidence="1" id="KW-0175">Coiled coil</keyword>